<evidence type="ECO:0000313" key="3">
    <source>
        <dbReference type="Proteomes" id="UP000053573"/>
    </source>
</evidence>
<dbReference type="STRING" id="2060906.A0A0H1B5U5"/>
<reference evidence="3" key="1">
    <citation type="journal article" date="2015" name="PLoS Genet.">
        <title>The dynamic genome and transcriptome of the human fungal pathogen Blastomyces and close relative Emmonsia.</title>
        <authorList>
            <person name="Munoz J.F."/>
            <person name="Gauthier G.M."/>
            <person name="Desjardins C.A."/>
            <person name="Gallo J.E."/>
            <person name="Holder J."/>
            <person name="Sullivan T.D."/>
            <person name="Marty A.J."/>
            <person name="Carmen J.C."/>
            <person name="Chen Z."/>
            <person name="Ding L."/>
            <person name="Gujja S."/>
            <person name="Magrini V."/>
            <person name="Misas E."/>
            <person name="Mitreva M."/>
            <person name="Priest M."/>
            <person name="Saif S."/>
            <person name="Whiston E.A."/>
            <person name="Young S."/>
            <person name="Zeng Q."/>
            <person name="Goldman W.E."/>
            <person name="Mardis E.R."/>
            <person name="Taylor J.W."/>
            <person name="McEwen J.G."/>
            <person name="Clay O.K."/>
            <person name="Klein B.S."/>
            <person name="Cuomo C.A."/>
        </authorList>
    </citation>
    <scope>NUCLEOTIDE SEQUENCE [LARGE SCALE GENOMIC DNA]</scope>
    <source>
        <strain evidence="3">UAMH 139</strain>
    </source>
</reference>
<accession>A0A0H1B5U5</accession>
<comment type="caution">
    <text evidence="2">The sequence shown here is derived from an EMBL/GenBank/DDBJ whole genome shotgun (WGS) entry which is preliminary data.</text>
</comment>
<proteinExistence type="predicted"/>
<name>A0A0H1B5U5_9EURO</name>
<keyword evidence="3" id="KW-1185">Reference proteome</keyword>
<evidence type="ECO:0000313" key="2">
    <source>
        <dbReference type="EMBL" id="KLJ06342.1"/>
    </source>
</evidence>
<feature type="region of interest" description="Disordered" evidence="1">
    <location>
        <begin position="83"/>
        <end position="122"/>
    </location>
</feature>
<protein>
    <submittedName>
        <fullName evidence="2">Uncharacterized protein</fullName>
    </submittedName>
</protein>
<organism evidence="2 3">
    <name type="scientific">Blastomyces silverae</name>
    <dbReference type="NCBI Taxonomy" id="2060906"/>
    <lineage>
        <taxon>Eukaryota</taxon>
        <taxon>Fungi</taxon>
        <taxon>Dikarya</taxon>
        <taxon>Ascomycota</taxon>
        <taxon>Pezizomycotina</taxon>
        <taxon>Eurotiomycetes</taxon>
        <taxon>Eurotiomycetidae</taxon>
        <taxon>Onygenales</taxon>
        <taxon>Ajellomycetaceae</taxon>
        <taxon>Blastomyces</taxon>
    </lineage>
</organism>
<dbReference type="Proteomes" id="UP000053573">
    <property type="component" value="Unassembled WGS sequence"/>
</dbReference>
<evidence type="ECO:0000256" key="1">
    <source>
        <dbReference type="SAM" id="MobiDB-lite"/>
    </source>
</evidence>
<sequence>MSAIRTHIDAISAVVGKVIDATESAMTRQQQQQQQDHHQSAEGSQAMSVSEMREVTGKLPPIAFQIARETKELVQRLDQMEIMGSGNHSGHGGGGGGGEGVVGGPIAGWRAAEDHDDDDDFR</sequence>
<gene>
    <name evidence="2" type="ORF">EMPG_10249</name>
</gene>
<dbReference type="AlphaFoldDB" id="A0A0H1B5U5"/>
<dbReference type="EMBL" id="LDEV01003173">
    <property type="protein sequence ID" value="KLJ06342.1"/>
    <property type="molecule type" value="Genomic_DNA"/>
</dbReference>
<feature type="compositionally biased region" description="Gly residues" evidence="1">
    <location>
        <begin position="87"/>
        <end position="106"/>
    </location>
</feature>
<dbReference type="OrthoDB" id="5168156at2759"/>
<feature type="region of interest" description="Disordered" evidence="1">
    <location>
        <begin position="24"/>
        <end position="53"/>
    </location>
</feature>